<sequence>MSYQLSAVVADVELLREQTVDLDHAVLAALRQDFALLPITPQLVEELTGGLPDFASGEPSAEHPFQLVLSPALAGDGSRSQRGDRRAAPELSQVLAGWSREGPVAYLEAEFAGGLGHQSAVVWLGGEVSWGPCFDGALDRPRTEWPINGALARLGVEPGPWIDPFAELGLHLERDTAGWLAHGRRGLSADYWDELADEWELRQSGQHQQPHRPGPVGDWGIS</sequence>
<evidence type="ECO:0000256" key="1">
    <source>
        <dbReference type="SAM" id="MobiDB-lite"/>
    </source>
</evidence>
<organism evidence="2 3">
    <name type="scientific">Micromonospora narathiwatensis</name>
    <dbReference type="NCBI Taxonomy" id="299146"/>
    <lineage>
        <taxon>Bacteria</taxon>
        <taxon>Bacillati</taxon>
        <taxon>Actinomycetota</taxon>
        <taxon>Actinomycetes</taxon>
        <taxon>Micromonosporales</taxon>
        <taxon>Micromonosporaceae</taxon>
        <taxon>Micromonospora</taxon>
    </lineage>
</organism>
<proteinExistence type="predicted"/>
<name>A0A1A9A9J1_9ACTN</name>
<accession>A0A1A9A9J1</accession>
<evidence type="ECO:0000313" key="3">
    <source>
        <dbReference type="Proteomes" id="UP000198765"/>
    </source>
</evidence>
<gene>
    <name evidence="2" type="ORF">GA0070621_4538</name>
</gene>
<dbReference type="EMBL" id="LT594324">
    <property type="protein sequence ID" value="SBT52773.1"/>
    <property type="molecule type" value="Genomic_DNA"/>
</dbReference>
<feature type="region of interest" description="Disordered" evidence="1">
    <location>
        <begin position="202"/>
        <end position="222"/>
    </location>
</feature>
<protein>
    <submittedName>
        <fullName evidence="2">Uncharacterized protein</fullName>
    </submittedName>
</protein>
<dbReference type="OrthoDB" id="185939at2"/>
<dbReference type="Proteomes" id="UP000198765">
    <property type="component" value="Chromosome I"/>
</dbReference>
<evidence type="ECO:0000313" key="2">
    <source>
        <dbReference type="EMBL" id="SBT52773.1"/>
    </source>
</evidence>
<dbReference type="RefSeq" id="WP_091199209.1">
    <property type="nucleotide sequence ID" value="NZ_LT594324.1"/>
</dbReference>
<keyword evidence="3" id="KW-1185">Reference proteome</keyword>
<dbReference type="PATRIC" id="fig|299146.4.peg.4690"/>
<reference evidence="2 3" key="1">
    <citation type="submission" date="2016-06" db="EMBL/GenBank/DDBJ databases">
        <authorList>
            <person name="Kjaerup R.B."/>
            <person name="Dalgaard T.S."/>
            <person name="Juul-Madsen H.R."/>
        </authorList>
    </citation>
    <scope>NUCLEOTIDE SEQUENCE [LARGE SCALE GENOMIC DNA]</scope>
    <source>
        <strain evidence="2 3">DSM 45248</strain>
    </source>
</reference>
<dbReference type="AlphaFoldDB" id="A0A1A9A9J1"/>